<evidence type="ECO:0000313" key="3">
    <source>
        <dbReference type="Proteomes" id="UP000472277"/>
    </source>
</evidence>
<proteinExistence type="predicted"/>
<dbReference type="GO" id="GO:0006264">
    <property type="term" value="P:mitochondrial DNA replication"/>
    <property type="evidence" value="ECO:0007669"/>
    <property type="project" value="TreeGrafter"/>
</dbReference>
<dbReference type="GO" id="GO:0005739">
    <property type="term" value="C:mitochondrion"/>
    <property type="evidence" value="ECO:0007669"/>
    <property type="project" value="TreeGrafter"/>
</dbReference>
<gene>
    <name evidence="2" type="primary">MGME1</name>
</gene>
<keyword evidence="1" id="KW-1133">Transmembrane helix</keyword>
<evidence type="ECO:0000256" key="1">
    <source>
        <dbReference type="SAM" id="Phobius"/>
    </source>
</evidence>
<organism evidence="2 3">
    <name type="scientific">Salmo trutta</name>
    <name type="common">Brown trout</name>
    <dbReference type="NCBI Taxonomy" id="8032"/>
    <lineage>
        <taxon>Eukaryota</taxon>
        <taxon>Metazoa</taxon>
        <taxon>Chordata</taxon>
        <taxon>Craniata</taxon>
        <taxon>Vertebrata</taxon>
        <taxon>Euteleostomi</taxon>
        <taxon>Actinopterygii</taxon>
        <taxon>Neopterygii</taxon>
        <taxon>Teleostei</taxon>
        <taxon>Protacanthopterygii</taxon>
        <taxon>Salmoniformes</taxon>
        <taxon>Salmonidae</taxon>
        <taxon>Salmoninae</taxon>
        <taxon>Salmo</taxon>
    </lineage>
</organism>
<dbReference type="Proteomes" id="UP000472277">
    <property type="component" value="Chromosome 18"/>
</dbReference>
<dbReference type="AlphaFoldDB" id="A0A674BDG6"/>
<dbReference type="OMA" id="YMESIHH"/>
<dbReference type="PANTHER" id="PTHR31340">
    <property type="entry name" value="MITOCHONDRIAL GENOME MAINTENANCE EXONUCLEASE 1"/>
    <property type="match status" value="1"/>
</dbReference>
<reference evidence="2" key="1">
    <citation type="submission" date="2025-08" db="UniProtKB">
        <authorList>
            <consortium name="Ensembl"/>
        </authorList>
    </citation>
    <scope>IDENTIFICATION</scope>
</reference>
<keyword evidence="1" id="KW-0812">Transmembrane</keyword>
<feature type="transmembrane region" description="Helical" evidence="1">
    <location>
        <begin position="167"/>
        <end position="189"/>
    </location>
</feature>
<sequence>MFLVFRGATASRVLRKVKLSSSVRKAVHSSMDSRLLKILHPLLNRNRAFESGETELGCVIHILQQTLSPEQKFYLERCRRKMITQLVEDSFKEYNMSKQVEGKLFHVTVGSVCPLTTEEAPGEDTADPEKAPEVPAEVEGYMESIHHVQEDVRGVRAIESRVQHDKLGYLFVACVAFYRLYLTCKFIWLKPFLINMYDKPLQVADYFGALNNDVNYNYQVENRQIVVAYKDGSLAHLLKKGHFYFLLSLIIFIFCFVFVNIPSFEVLN</sequence>
<dbReference type="InParanoid" id="A0A674BDG6"/>
<dbReference type="Ensembl" id="ENSSTUT00000073669.1">
    <property type="protein sequence ID" value="ENSSTUP00000069348.1"/>
    <property type="gene ID" value="ENSSTUG00000030440.1"/>
</dbReference>
<keyword evidence="3" id="KW-1185">Reference proteome</keyword>
<dbReference type="GeneTree" id="ENSGT00390000003349"/>
<dbReference type="PANTHER" id="PTHR31340:SF3">
    <property type="entry name" value="MITOCHONDRIAL GENOME MAINTENANCE EXONUCLEASE 1"/>
    <property type="match status" value="1"/>
</dbReference>
<feature type="transmembrane region" description="Helical" evidence="1">
    <location>
        <begin position="243"/>
        <end position="261"/>
    </location>
</feature>
<protein>
    <submittedName>
        <fullName evidence="2">Mitochondrial genome maintenance exonuclease 1</fullName>
    </submittedName>
</protein>
<accession>A0A674BDG6</accession>
<keyword evidence="1" id="KW-0472">Membrane</keyword>
<dbReference type="GO" id="GO:0008297">
    <property type="term" value="F:single-stranded DNA exodeoxyribonuclease activity"/>
    <property type="evidence" value="ECO:0007669"/>
    <property type="project" value="TreeGrafter"/>
</dbReference>
<name>A0A674BDG6_SALTR</name>
<evidence type="ECO:0000313" key="2">
    <source>
        <dbReference type="Ensembl" id="ENSSTUP00000069348.1"/>
    </source>
</evidence>
<reference evidence="2" key="2">
    <citation type="submission" date="2025-09" db="UniProtKB">
        <authorList>
            <consortium name="Ensembl"/>
        </authorList>
    </citation>
    <scope>IDENTIFICATION</scope>
</reference>